<evidence type="ECO:0000256" key="1">
    <source>
        <dbReference type="SAM" id="Coils"/>
    </source>
</evidence>
<keyword evidence="1" id="KW-0175">Coiled coil</keyword>
<evidence type="ECO:0000256" key="2">
    <source>
        <dbReference type="SAM" id="MobiDB-lite"/>
    </source>
</evidence>
<evidence type="ECO:0000313" key="4">
    <source>
        <dbReference type="Proteomes" id="UP000324800"/>
    </source>
</evidence>
<organism evidence="3 4">
    <name type="scientific">Streblomastix strix</name>
    <dbReference type="NCBI Taxonomy" id="222440"/>
    <lineage>
        <taxon>Eukaryota</taxon>
        <taxon>Metamonada</taxon>
        <taxon>Preaxostyla</taxon>
        <taxon>Oxymonadida</taxon>
        <taxon>Streblomastigidae</taxon>
        <taxon>Streblomastix</taxon>
    </lineage>
</organism>
<comment type="caution">
    <text evidence="3">The sequence shown here is derived from an EMBL/GenBank/DDBJ whole genome shotgun (WGS) entry which is preliminary data.</text>
</comment>
<evidence type="ECO:0000313" key="3">
    <source>
        <dbReference type="EMBL" id="KAA6388502.1"/>
    </source>
</evidence>
<gene>
    <name evidence="3" type="ORF">EZS28_015975</name>
</gene>
<dbReference type="AlphaFoldDB" id="A0A5J4W131"/>
<name>A0A5J4W131_9EUKA</name>
<dbReference type="Proteomes" id="UP000324800">
    <property type="component" value="Unassembled WGS sequence"/>
</dbReference>
<protein>
    <submittedName>
        <fullName evidence="3">Uncharacterized protein</fullName>
    </submittedName>
</protein>
<sequence length="225" mass="26205">MLPKLRDASPRTINAMTARDIEEIARLQRILENLKQRNDDIINQGKDIRTKSRNFAEVLRKNTPLKHPPLKKLGLLSLEEQREIMQESNTSKRLAKLKVKKDQQYKDLIEAEDQFLRVKNGENIFVHTIDFEKQQSKRSQVKHQTNDLRPTSAYSVPPPKAQKEIAKWIAKKKRFASHLAARNFNAKQLGGIPWFWTGDEPIEPPLDAEIFGDINEDNYNDQDKR</sequence>
<feature type="coiled-coil region" evidence="1">
    <location>
        <begin position="17"/>
        <end position="51"/>
    </location>
</feature>
<feature type="non-terminal residue" evidence="3">
    <location>
        <position position="225"/>
    </location>
</feature>
<feature type="compositionally biased region" description="Acidic residues" evidence="2">
    <location>
        <begin position="214"/>
        <end position="225"/>
    </location>
</feature>
<reference evidence="3 4" key="1">
    <citation type="submission" date="2019-03" db="EMBL/GenBank/DDBJ databases">
        <title>Single cell metagenomics reveals metabolic interactions within the superorganism composed of flagellate Streblomastix strix and complex community of Bacteroidetes bacteria on its surface.</title>
        <authorList>
            <person name="Treitli S.C."/>
            <person name="Kolisko M."/>
            <person name="Husnik F."/>
            <person name="Keeling P."/>
            <person name="Hampl V."/>
        </authorList>
    </citation>
    <scope>NUCLEOTIDE SEQUENCE [LARGE SCALE GENOMIC DNA]</scope>
    <source>
        <strain evidence="3">ST1C</strain>
    </source>
</reference>
<dbReference type="EMBL" id="SNRW01003957">
    <property type="protein sequence ID" value="KAA6388502.1"/>
    <property type="molecule type" value="Genomic_DNA"/>
</dbReference>
<accession>A0A5J4W131</accession>
<feature type="region of interest" description="Disordered" evidence="2">
    <location>
        <begin position="137"/>
        <end position="159"/>
    </location>
</feature>
<feature type="region of interest" description="Disordered" evidence="2">
    <location>
        <begin position="206"/>
        <end position="225"/>
    </location>
</feature>
<proteinExistence type="predicted"/>